<feature type="compositionally biased region" description="Polar residues" evidence="1">
    <location>
        <begin position="159"/>
        <end position="182"/>
    </location>
</feature>
<feature type="transmembrane region" description="Helical" evidence="2">
    <location>
        <begin position="33"/>
        <end position="50"/>
    </location>
</feature>
<dbReference type="Pfam" id="PF22570">
    <property type="entry name" value="LiaF-TM"/>
    <property type="match status" value="1"/>
</dbReference>
<feature type="transmembrane region" description="Helical" evidence="2">
    <location>
        <begin position="9"/>
        <end position="27"/>
    </location>
</feature>
<evidence type="ECO:0000259" key="3">
    <source>
        <dbReference type="Pfam" id="PF09922"/>
    </source>
</evidence>
<keyword evidence="2" id="KW-0472">Membrane</keyword>
<dbReference type="Pfam" id="PF09922">
    <property type="entry name" value="LiaF-like_C"/>
    <property type="match status" value="1"/>
</dbReference>
<gene>
    <name evidence="5" type="ORF">DN757_21925</name>
</gene>
<feature type="compositionally biased region" description="Basic and acidic residues" evidence="1">
    <location>
        <begin position="184"/>
        <end position="193"/>
    </location>
</feature>
<evidence type="ECO:0000256" key="2">
    <source>
        <dbReference type="SAM" id="Phobius"/>
    </source>
</evidence>
<evidence type="ECO:0000313" key="5">
    <source>
        <dbReference type="EMBL" id="PZT53366.1"/>
    </source>
</evidence>
<dbReference type="EMBL" id="QKWW01000069">
    <property type="protein sequence ID" value="PZT53366.1"/>
    <property type="molecule type" value="Genomic_DNA"/>
</dbReference>
<feature type="transmembrane region" description="Helical" evidence="2">
    <location>
        <begin position="92"/>
        <end position="110"/>
    </location>
</feature>
<evidence type="ECO:0000313" key="6">
    <source>
        <dbReference type="Proteomes" id="UP000249204"/>
    </source>
</evidence>
<feature type="transmembrane region" description="Helical" evidence="2">
    <location>
        <begin position="62"/>
        <end position="80"/>
    </location>
</feature>
<keyword evidence="2" id="KW-0812">Transmembrane</keyword>
<evidence type="ECO:0000259" key="4">
    <source>
        <dbReference type="Pfam" id="PF22570"/>
    </source>
</evidence>
<dbReference type="InterPro" id="IPR047793">
    <property type="entry name" value="LiaF_C"/>
</dbReference>
<proteinExistence type="predicted"/>
<keyword evidence="2" id="KW-1133">Transmembrane helix</keyword>
<dbReference type="InterPro" id="IPR054331">
    <property type="entry name" value="LiaF_TM"/>
</dbReference>
<dbReference type="AlphaFoldDB" id="A0A2W6P5E1"/>
<feature type="domain" description="Cell wall-active antibiotics response LiaF-like C-terminal" evidence="3">
    <location>
        <begin position="227"/>
        <end position="341"/>
    </location>
</feature>
<sequence>MKRSTLERWWVGIPLIAIGAMILLKQLGYDIDVGYIFRTYWPVFLIWWGVKGLTEIRRHGGYAAFGPVIVLSIGGFFLARNLGVIGYSIGEFIRYLIPILLIGGGLYVLIGPGQRDRKHHGKGSMTPPSAPEQPYKPLSEKDLEMPSSFDEEFEKTFGKPNQESVSGKQQSFHSGEQQQNVNGGDKDSFDKHYNTHSGEQKYGGFGHSHSYGYQENYGTKTFNKSTFIGDFHMGKEVFSLKPMNISSFIGDTVIDLTKAQIPYGETKIVISHFIGDVKVFVPEDMDLGISLTTNSFIGDMKLLDHKRGGFMGSAQEETPHYMETGKKVRIIASVFIGDVKVNKVG</sequence>
<feature type="region of interest" description="Disordered" evidence="1">
    <location>
        <begin position="118"/>
        <end position="201"/>
    </location>
</feature>
<organism evidence="5 6">
    <name type="scientific">Paenibacillus silvae</name>
    <dbReference type="NCBI Taxonomy" id="1325358"/>
    <lineage>
        <taxon>Bacteria</taxon>
        <taxon>Bacillati</taxon>
        <taxon>Bacillota</taxon>
        <taxon>Bacilli</taxon>
        <taxon>Bacillales</taxon>
        <taxon>Paenibacillaceae</taxon>
        <taxon>Paenibacillus</taxon>
    </lineage>
</organism>
<reference evidence="5 6" key="1">
    <citation type="submission" date="2018-06" db="EMBL/GenBank/DDBJ databases">
        <title>Isolation of heavy metals resistant Paenibacillus silvae NC2 from Gold-Copper mine in ZiJin, China.</title>
        <authorList>
            <person name="Xu J."/>
            <person name="Mazhar H.S."/>
            <person name="Rensing C."/>
        </authorList>
    </citation>
    <scope>NUCLEOTIDE SEQUENCE [LARGE SCALE GENOMIC DNA]</scope>
    <source>
        <strain evidence="5 6">NC2</strain>
    </source>
</reference>
<dbReference type="InterPro" id="IPR024425">
    <property type="entry name" value="LiaF-like_C"/>
</dbReference>
<feature type="domain" description="LiaF transmembrane" evidence="4">
    <location>
        <begin position="10"/>
        <end position="114"/>
    </location>
</feature>
<dbReference type="Proteomes" id="UP000249204">
    <property type="component" value="Unassembled WGS sequence"/>
</dbReference>
<dbReference type="NCBIfam" id="NF040535">
    <property type="entry name" value="LiaF_C_term"/>
    <property type="match status" value="1"/>
</dbReference>
<accession>A0A2W6P5E1</accession>
<dbReference type="RefSeq" id="WP_111272315.1">
    <property type="nucleotide sequence ID" value="NZ_JAHXMW010000001.1"/>
</dbReference>
<protein>
    <submittedName>
        <fullName evidence="5">Cell wall-active antibiotics response protein</fullName>
    </submittedName>
</protein>
<evidence type="ECO:0000256" key="1">
    <source>
        <dbReference type="SAM" id="MobiDB-lite"/>
    </source>
</evidence>
<name>A0A2W6P5E1_9BACL</name>
<comment type="caution">
    <text evidence="5">The sequence shown here is derived from an EMBL/GenBank/DDBJ whole genome shotgun (WGS) entry which is preliminary data.</text>
</comment>